<organism evidence="3 4">
    <name type="scientific">Priestia megaterium (strain ATCC 14581 / DSM 32 / CCUG 1817 / JCM 2506 / NBRC 15308 / NCIMB 9376 / NCTC 10342 / NRRL B-14308 / VKM B-512 / Ford 19)</name>
    <name type="common">Bacillus megaterium</name>
    <dbReference type="NCBI Taxonomy" id="1348623"/>
    <lineage>
        <taxon>Bacteria</taxon>
        <taxon>Bacillati</taxon>
        <taxon>Bacillota</taxon>
        <taxon>Bacilli</taxon>
        <taxon>Bacillales</taxon>
        <taxon>Bacillaceae</taxon>
        <taxon>Priestia</taxon>
    </lineage>
</organism>
<accession>A0A0B6AQ08</accession>
<keyword evidence="2" id="KW-1133">Transmembrane helix</keyword>
<keyword evidence="2" id="KW-0472">Membrane</keyword>
<sequence>MFDTVLFIVALIVILFFIVQFVFKRKQTSNKKTSVEPMNYAEEDSNSYTSWSETASNHDHDGDGDSGGDGDADGDGR</sequence>
<dbReference type="Proteomes" id="UP000031829">
    <property type="component" value="Chromosome"/>
</dbReference>
<evidence type="ECO:0000256" key="1">
    <source>
        <dbReference type="SAM" id="MobiDB-lite"/>
    </source>
</evidence>
<feature type="compositionally biased region" description="Acidic residues" evidence="1">
    <location>
        <begin position="64"/>
        <end position="77"/>
    </location>
</feature>
<dbReference type="AlphaFoldDB" id="A0A0B6AQ08"/>
<protein>
    <submittedName>
        <fullName evidence="3">Uncharacterized protein</fullName>
    </submittedName>
</protein>
<dbReference type="RefSeq" id="WP_016763399.1">
    <property type="nucleotide sequence ID" value="NZ_BCVB01000003.1"/>
</dbReference>
<feature type="transmembrane region" description="Helical" evidence="2">
    <location>
        <begin position="6"/>
        <end position="23"/>
    </location>
</feature>
<proteinExistence type="predicted"/>
<evidence type="ECO:0000313" key="4">
    <source>
        <dbReference type="Proteomes" id="UP000031829"/>
    </source>
</evidence>
<dbReference type="KEGG" id="bmeg:BG04_3575"/>
<dbReference type="GeneID" id="93641630"/>
<dbReference type="HOGENOM" id="CLU_2598735_0_0_9"/>
<keyword evidence="2" id="KW-0812">Transmembrane</keyword>
<name>A0A0B6AQ08_PRIM2</name>
<evidence type="ECO:0000256" key="2">
    <source>
        <dbReference type="SAM" id="Phobius"/>
    </source>
</evidence>
<feature type="compositionally biased region" description="Polar residues" evidence="1">
    <location>
        <begin position="46"/>
        <end position="55"/>
    </location>
</feature>
<evidence type="ECO:0000313" key="3">
    <source>
        <dbReference type="EMBL" id="AJI23207.1"/>
    </source>
</evidence>
<gene>
    <name evidence="3" type="ORF">BG04_3575</name>
</gene>
<feature type="region of interest" description="Disordered" evidence="1">
    <location>
        <begin position="28"/>
        <end position="77"/>
    </location>
</feature>
<dbReference type="EMBL" id="CP009920">
    <property type="protein sequence ID" value="AJI23207.1"/>
    <property type="molecule type" value="Genomic_DNA"/>
</dbReference>
<reference evidence="3 4" key="1">
    <citation type="journal article" date="2015" name="Genome Announc.">
        <title>Complete genome sequences for 35 biothreat assay-relevant bacillus species.</title>
        <authorList>
            <person name="Johnson S.L."/>
            <person name="Daligault H.E."/>
            <person name="Davenport K.W."/>
            <person name="Jaissle J."/>
            <person name="Frey K.G."/>
            <person name="Ladner J.T."/>
            <person name="Broomall S.M."/>
            <person name="Bishop-Lilly K.A."/>
            <person name="Bruce D.C."/>
            <person name="Gibbons H.S."/>
            <person name="Coyne S.R."/>
            <person name="Lo C.C."/>
            <person name="Meincke L."/>
            <person name="Munk A.C."/>
            <person name="Koroleva G.I."/>
            <person name="Rosenzweig C.N."/>
            <person name="Palacios G.F."/>
            <person name="Redden C.L."/>
            <person name="Minogue T.D."/>
            <person name="Chain P.S."/>
        </authorList>
    </citation>
    <scope>NUCLEOTIDE SEQUENCE [LARGE SCALE GENOMIC DNA]</scope>
    <source>
        <strain evidence="4">ATCC 14581 / DSM 32 / JCM 2506 / NBRC 15308 / NCIMB 9376 / NCTC 10342 / NRRL B-14308 / VKM B-512</strain>
    </source>
</reference>